<gene>
    <name evidence="1" type="ORF">DAPPUDRAFT_246372</name>
</gene>
<dbReference type="AlphaFoldDB" id="E9GQB5"/>
<dbReference type="HOGENOM" id="CLU_1534108_0_0_1"/>
<dbReference type="InParanoid" id="E9GQB5"/>
<evidence type="ECO:0000313" key="1">
    <source>
        <dbReference type="EMBL" id="EFX78371.1"/>
    </source>
</evidence>
<evidence type="ECO:0000313" key="2">
    <source>
        <dbReference type="Proteomes" id="UP000000305"/>
    </source>
</evidence>
<accession>E9GQB5</accession>
<proteinExistence type="predicted"/>
<dbReference type="KEGG" id="dpx:DAPPUDRAFT_246372"/>
<protein>
    <submittedName>
        <fullName evidence="1">Uncharacterized protein</fullName>
    </submittedName>
</protein>
<name>E9GQB5_DAPPU</name>
<reference evidence="1 2" key="1">
    <citation type="journal article" date="2011" name="Science">
        <title>The ecoresponsive genome of Daphnia pulex.</title>
        <authorList>
            <person name="Colbourne J.K."/>
            <person name="Pfrender M.E."/>
            <person name="Gilbert D."/>
            <person name="Thomas W.K."/>
            <person name="Tucker A."/>
            <person name="Oakley T.H."/>
            <person name="Tokishita S."/>
            <person name="Aerts A."/>
            <person name="Arnold G.J."/>
            <person name="Basu M.K."/>
            <person name="Bauer D.J."/>
            <person name="Caceres C.E."/>
            <person name="Carmel L."/>
            <person name="Casola C."/>
            <person name="Choi J.H."/>
            <person name="Detter J.C."/>
            <person name="Dong Q."/>
            <person name="Dusheyko S."/>
            <person name="Eads B.D."/>
            <person name="Frohlich T."/>
            <person name="Geiler-Samerotte K.A."/>
            <person name="Gerlach D."/>
            <person name="Hatcher P."/>
            <person name="Jogdeo S."/>
            <person name="Krijgsveld J."/>
            <person name="Kriventseva E.V."/>
            <person name="Kultz D."/>
            <person name="Laforsch C."/>
            <person name="Lindquist E."/>
            <person name="Lopez J."/>
            <person name="Manak J.R."/>
            <person name="Muller J."/>
            <person name="Pangilinan J."/>
            <person name="Patwardhan R.P."/>
            <person name="Pitluck S."/>
            <person name="Pritham E.J."/>
            <person name="Rechtsteiner A."/>
            <person name="Rho M."/>
            <person name="Rogozin I.B."/>
            <person name="Sakarya O."/>
            <person name="Salamov A."/>
            <person name="Schaack S."/>
            <person name="Shapiro H."/>
            <person name="Shiga Y."/>
            <person name="Skalitzky C."/>
            <person name="Smith Z."/>
            <person name="Souvorov A."/>
            <person name="Sung W."/>
            <person name="Tang Z."/>
            <person name="Tsuchiya D."/>
            <person name="Tu H."/>
            <person name="Vos H."/>
            <person name="Wang M."/>
            <person name="Wolf Y.I."/>
            <person name="Yamagata H."/>
            <person name="Yamada T."/>
            <person name="Ye Y."/>
            <person name="Shaw J.R."/>
            <person name="Andrews J."/>
            <person name="Crease T.J."/>
            <person name="Tang H."/>
            <person name="Lucas S.M."/>
            <person name="Robertson H.M."/>
            <person name="Bork P."/>
            <person name="Koonin E.V."/>
            <person name="Zdobnov E.M."/>
            <person name="Grigoriev I.V."/>
            <person name="Lynch M."/>
            <person name="Boore J.L."/>
        </authorList>
    </citation>
    <scope>NUCLEOTIDE SEQUENCE [LARGE SCALE GENOMIC DNA]</scope>
</reference>
<dbReference type="EMBL" id="GL732558">
    <property type="protein sequence ID" value="EFX78371.1"/>
    <property type="molecule type" value="Genomic_DNA"/>
</dbReference>
<organism evidence="1 2">
    <name type="scientific">Daphnia pulex</name>
    <name type="common">Water flea</name>
    <dbReference type="NCBI Taxonomy" id="6669"/>
    <lineage>
        <taxon>Eukaryota</taxon>
        <taxon>Metazoa</taxon>
        <taxon>Ecdysozoa</taxon>
        <taxon>Arthropoda</taxon>
        <taxon>Crustacea</taxon>
        <taxon>Branchiopoda</taxon>
        <taxon>Diplostraca</taxon>
        <taxon>Cladocera</taxon>
        <taxon>Anomopoda</taxon>
        <taxon>Daphniidae</taxon>
        <taxon>Daphnia</taxon>
    </lineage>
</organism>
<sequence length="175" mass="20019">MPRPKSLRETLYVFLLDLQNVNSLVFAWIRDCVMSSGVDPGFCFDNTKGIAGMWRTVENMPSLHLELRTCVTIYLNVDPSREPVTQQHDSSMALLNHTGKQIRNHNCTNPQPWATVLTRTNRMDHPANIEVRYSGQIFLVTCPTDAKEQPFVDQQFGSIYSTRHKTAQSFQGFQQ</sequence>
<keyword evidence="2" id="KW-1185">Reference proteome</keyword>
<dbReference type="Proteomes" id="UP000000305">
    <property type="component" value="Unassembled WGS sequence"/>
</dbReference>